<proteinExistence type="predicted"/>
<dbReference type="Pfam" id="PF12686">
    <property type="entry name" value="DUF3800"/>
    <property type="match status" value="1"/>
</dbReference>
<gene>
    <name evidence="1" type="ORF">H6A01_10210</name>
</gene>
<reference evidence="1 2" key="1">
    <citation type="journal article" date="2021" name="Sci. Rep.">
        <title>The distribution of antibiotic resistance genes in chicken gut microbiota commensals.</title>
        <authorList>
            <person name="Juricova H."/>
            <person name="Matiasovicova J."/>
            <person name="Kubasova T."/>
            <person name="Cejkova D."/>
            <person name="Rychlik I."/>
        </authorList>
    </citation>
    <scope>NUCLEOTIDE SEQUENCE [LARGE SCALE GENOMIC DNA]</scope>
    <source>
        <strain evidence="1 2">An537</strain>
    </source>
</reference>
<comment type="caution">
    <text evidence="1">The sequence shown here is derived from an EMBL/GenBank/DDBJ whole genome shotgun (WGS) entry which is preliminary data.</text>
</comment>
<dbReference type="Proteomes" id="UP000707138">
    <property type="component" value="Unassembled WGS sequence"/>
</dbReference>
<dbReference type="InterPro" id="IPR024524">
    <property type="entry name" value="DUF3800"/>
</dbReference>
<protein>
    <submittedName>
        <fullName evidence="1">DUF3800 domain-containing protein</fullName>
    </submittedName>
</protein>
<dbReference type="EMBL" id="JACJLA010000032">
    <property type="protein sequence ID" value="MBM6913677.1"/>
    <property type="molecule type" value="Genomic_DNA"/>
</dbReference>
<organism evidence="1 2">
    <name type="scientific">Veillonella magna</name>
    <dbReference type="NCBI Taxonomy" id="464322"/>
    <lineage>
        <taxon>Bacteria</taxon>
        <taxon>Bacillati</taxon>
        <taxon>Bacillota</taxon>
        <taxon>Negativicutes</taxon>
        <taxon>Veillonellales</taxon>
        <taxon>Veillonellaceae</taxon>
        <taxon>Veillonella</taxon>
    </lineage>
</organism>
<evidence type="ECO:0000313" key="2">
    <source>
        <dbReference type="Proteomes" id="UP000707138"/>
    </source>
</evidence>
<dbReference type="RefSeq" id="WP_205088524.1">
    <property type="nucleotide sequence ID" value="NZ_JACJLA010000032.1"/>
</dbReference>
<sequence>MNIYIYSDESGVFDKKHNDIFVFGGIIILGNPEKLVLSRKYAKAEKDIRQSKNLPRDYELKATAISNGEKGKLFRSLNQYHKFGVIIEEKRVLDRIFESKKDKQRYLDYAYKIAVRRAFEDLIKQRLLIEEEVRNLYFFVDEHTTATNGCYELREGLEQEFKNGTYNWKYDTFFPPIFSKLESVQLTFCNSRNKLLVRSADIVANKIFYYAKQEDHEKLRSIKNLYVTYLP</sequence>
<accession>A0ABS2GK81</accession>
<name>A0ABS2GK81_9FIRM</name>
<evidence type="ECO:0000313" key="1">
    <source>
        <dbReference type="EMBL" id="MBM6913677.1"/>
    </source>
</evidence>
<keyword evidence="2" id="KW-1185">Reference proteome</keyword>